<dbReference type="InterPro" id="IPR006652">
    <property type="entry name" value="Kelch_1"/>
</dbReference>
<dbReference type="Pfam" id="PF24681">
    <property type="entry name" value="Kelch_KLHDC2_KLHL20_DRC7"/>
    <property type="match status" value="1"/>
</dbReference>
<evidence type="ECO:0000256" key="1">
    <source>
        <dbReference type="ARBA" id="ARBA00004906"/>
    </source>
</evidence>
<dbReference type="PRINTS" id="PR00501">
    <property type="entry name" value="KELCHREPEAT"/>
</dbReference>
<dbReference type="InterPro" id="IPR011705">
    <property type="entry name" value="BACK"/>
</dbReference>
<dbReference type="GeneID" id="106462119"/>
<evidence type="ECO:0000313" key="9">
    <source>
        <dbReference type="Proteomes" id="UP000694941"/>
    </source>
</evidence>
<evidence type="ECO:0000256" key="5">
    <source>
        <dbReference type="ARBA" id="ARBA00022786"/>
    </source>
</evidence>
<evidence type="ECO:0000256" key="2">
    <source>
        <dbReference type="ARBA" id="ARBA00013699"/>
    </source>
</evidence>
<dbReference type="CDD" id="cd18306">
    <property type="entry name" value="BTB_POZ_NS1BP"/>
    <property type="match status" value="1"/>
</dbReference>
<comment type="function">
    <text evidence="7">Probable substrate-specific adapter of an E3 ubiquitin-protein ligase complex which mediates the ubiquitination and subsequent proteasomal degradation of target proteins. May have a role in synapse differentiation and growth.</text>
</comment>
<dbReference type="PROSITE" id="PS50097">
    <property type="entry name" value="BTB"/>
    <property type="match status" value="1"/>
</dbReference>
<keyword evidence="4" id="KW-0677">Repeat</keyword>
<dbReference type="RefSeq" id="XP_022244967.1">
    <property type="nucleotide sequence ID" value="XM_022389259.1"/>
</dbReference>
<organism evidence="9 10">
    <name type="scientific">Limulus polyphemus</name>
    <name type="common">Atlantic horseshoe crab</name>
    <dbReference type="NCBI Taxonomy" id="6850"/>
    <lineage>
        <taxon>Eukaryota</taxon>
        <taxon>Metazoa</taxon>
        <taxon>Ecdysozoa</taxon>
        <taxon>Arthropoda</taxon>
        <taxon>Chelicerata</taxon>
        <taxon>Merostomata</taxon>
        <taxon>Xiphosura</taxon>
        <taxon>Limulidae</taxon>
        <taxon>Limulus</taxon>
    </lineage>
</organism>
<dbReference type="SMART" id="SM00612">
    <property type="entry name" value="Kelch"/>
    <property type="match status" value="6"/>
</dbReference>
<protein>
    <recommendedName>
        <fullName evidence="2">Kelch-like protein diablo</fullName>
    </recommendedName>
</protein>
<dbReference type="InterPro" id="IPR000210">
    <property type="entry name" value="BTB/POZ_dom"/>
</dbReference>
<name>A0ABM1SMW1_LIMPO</name>
<reference evidence="10" key="1">
    <citation type="submission" date="2025-08" db="UniProtKB">
        <authorList>
            <consortium name="RefSeq"/>
        </authorList>
    </citation>
    <scope>IDENTIFICATION</scope>
    <source>
        <tissue evidence="10">Muscle</tissue>
    </source>
</reference>
<dbReference type="PIRSF" id="PIRSF037037">
    <property type="entry name" value="Kelch-like_protein_gigaxonin"/>
    <property type="match status" value="1"/>
</dbReference>
<accession>A0ABM1SMW1</accession>
<dbReference type="InterPro" id="IPR011333">
    <property type="entry name" value="SKP1/BTB/POZ_sf"/>
</dbReference>
<dbReference type="Gene3D" id="1.25.40.420">
    <property type="match status" value="1"/>
</dbReference>
<dbReference type="Proteomes" id="UP000694941">
    <property type="component" value="Unplaced"/>
</dbReference>
<dbReference type="SUPFAM" id="SSF117281">
    <property type="entry name" value="Kelch motif"/>
    <property type="match status" value="1"/>
</dbReference>
<evidence type="ECO:0000313" key="10">
    <source>
        <dbReference type="RefSeq" id="XP_022244967.1"/>
    </source>
</evidence>
<dbReference type="InterPro" id="IPR017096">
    <property type="entry name" value="BTB-kelch_protein"/>
</dbReference>
<dbReference type="Pfam" id="PF07707">
    <property type="entry name" value="BACK"/>
    <property type="match status" value="1"/>
</dbReference>
<dbReference type="Gene3D" id="3.30.710.10">
    <property type="entry name" value="Potassium Channel Kv1.1, Chain A"/>
    <property type="match status" value="1"/>
</dbReference>
<keyword evidence="5" id="KW-0833">Ubl conjugation pathway</keyword>
<evidence type="ECO:0000256" key="6">
    <source>
        <dbReference type="ARBA" id="ARBA00023203"/>
    </source>
</evidence>
<dbReference type="PANTHER" id="PTHR24412">
    <property type="entry name" value="KELCH PROTEIN"/>
    <property type="match status" value="1"/>
</dbReference>
<keyword evidence="6" id="KW-0009">Actin-binding</keyword>
<evidence type="ECO:0000256" key="3">
    <source>
        <dbReference type="ARBA" id="ARBA00022441"/>
    </source>
</evidence>
<keyword evidence="3" id="KW-0880">Kelch repeat</keyword>
<gene>
    <name evidence="10" type="primary">LOC106462119</name>
</gene>
<dbReference type="SUPFAM" id="SSF54695">
    <property type="entry name" value="POZ domain"/>
    <property type="match status" value="1"/>
</dbReference>
<evidence type="ECO:0000256" key="7">
    <source>
        <dbReference type="ARBA" id="ARBA00043912"/>
    </source>
</evidence>
<dbReference type="InterPro" id="IPR015915">
    <property type="entry name" value="Kelch-typ_b-propeller"/>
</dbReference>
<dbReference type="Pfam" id="PF01344">
    <property type="entry name" value="Kelch_1"/>
    <property type="match status" value="3"/>
</dbReference>
<dbReference type="Pfam" id="PF00651">
    <property type="entry name" value="BTB"/>
    <property type="match status" value="1"/>
</dbReference>
<dbReference type="PANTHER" id="PTHR24412:SF396">
    <property type="entry name" value="INFLUENZA VIRUS NS1A-BINDING PROTEIN"/>
    <property type="match status" value="1"/>
</dbReference>
<dbReference type="Gene3D" id="2.120.10.80">
    <property type="entry name" value="Kelch-type beta propeller"/>
    <property type="match status" value="2"/>
</dbReference>
<comment type="pathway">
    <text evidence="1">Protein modification; protein ubiquitination.</text>
</comment>
<feature type="domain" description="BTB" evidence="8">
    <location>
        <begin position="51"/>
        <end position="123"/>
    </location>
</feature>
<evidence type="ECO:0000259" key="8">
    <source>
        <dbReference type="PROSITE" id="PS50097"/>
    </source>
</evidence>
<evidence type="ECO:0000256" key="4">
    <source>
        <dbReference type="ARBA" id="ARBA00022737"/>
    </source>
</evidence>
<dbReference type="SMART" id="SM00225">
    <property type="entry name" value="BTB"/>
    <property type="match status" value="1"/>
</dbReference>
<keyword evidence="9" id="KW-1185">Reference proteome</keyword>
<proteinExistence type="predicted"/>
<dbReference type="CDD" id="cd18502">
    <property type="entry name" value="BACK_NS1BP_IVNS1ABP"/>
    <property type="match status" value="1"/>
</dbReference>
<sequence>MQHRKSKVVATMNNKIQSKPRPAESFVFEDSNYINQTLLNLNKLRKNKQFCDVILQVGTAQDIREIHAHRAVLASASPYLFELFAADRNGGHVCQIKTNGSFDIDAFEKLVEYAYTARFEVPADKVKQAYVAATKLKMTSAAKQCRGFLIKNLSPDNCIDVRSIPGLSPDSDPELISAVDNYIRQNIDDIIQKKVFLCLPHIQVEQLQNSSEEMQATNQKHLCEMVLDWIRKYFDEDDLNIGLATDKVHMLYLNSDGTLHDCNDIESGDFIDSDLIQDYKKLSQRISVPSKMNRKSSAQNTFHKPRQFLYTKSDSCSSLSSLSDDEERDWRIVATTAAGKNTILALIVVSGKLEVLSVNQRLNTPSGSSPAISQPESVEKANNYALIPPMISGRCAVGTADFQGKLLVCGGYDRGECLRTVELYDPFTNRWSKLESMKVPRGRFDITVLDNEVYAIGGSDGTKELNSVEVYSTATAGWKLYPSMSICRSNCGVCCLNGNIFVIGGWNGQRGLTHCEVYDPKTQLWMNVAPLSVGRYQAGVGAMNGEVYAVGGCDSWSCINSVEKYDPSTNSWSFVTSMHTARRGCGVSVCNGKLYAVGGHDGVRSLSSVEIYDPQTNAWSSGPNLTTCRANVGICVVGNHLYAVGGFNGRTFLNTVEFLDAQTNEFTTFVSKKAASPLDEENGLLG</sequence>